<sequence>MHQNESSSTQGNEFNELRNELQETVAIVNKNNFLHLKAVQDNLIAIDNEFQIKSQIIFRAYDLLKSQQKPDNKFKFVPDGLKPEDAQMFKYDSIIAKILSEDGAKCLLEYCKEESFSIYIFNTFLPAIFGGYTTKSRCQARRKLFEIIKSQEGVSEELIFHFICSFFLWDAGYIKNFHQFVTKSEFDWNNQTKCAKSLLLAFERTLSFCSQDLHDILAIYIDDESKYLELLKKILFFTVDYLCPQHEVYSKLKAKIEGLPNIMNIIDNFQSILPRKGTLDIISQDIKFTLDGLSTTTFDSGVTGDIILSRYDFAIISKLNGKELFKECFEPKNIFESKYSLIHVPTMKEFAPQIGIENYPENWKRIYMESKQNKTDFLQSIDGLYYIEGKHPVDVTKVSDNFYIKTAIKNDKEELSRIISLIKNYKDFELKRSVNACGQLTSIQCDQEFILTYYKNVMMNLSLTASLLFRNFTDFKQHQEPAAISFDYTIKGQLANIQSYANAYYLYEKGKIAKPK</sequence>
<dbReference type="InParanoid" id="A2DVF4"/>
<name>A2DVF4_TRIV3</name>
<proteinExistence type="predicted"/>
<dbReference type="KEGG" id="tva:4773640"/>
<dbReference type="VEuPathDB" id="TrichDB:TVAGG3_0335470"/>
<dbReference type="EMBL" id="DS113253">
    <property type="protein sequence ID" value="EAY15633.1"/>
    <property type="molecule type" value="Genomic_DNA"/>
</dbReference>
<dbReference type="Proteomes" id="UP000001542">
    <property type="component" value="Unassembled WGS sequence"/>
</dbReference>
<gene>
    <name evidence="1" type="ORF">TVAG_209120</name>
</gene>
<reference evidence="1" key="1">
    <citation type="submission" date="2006-10" db="EMBL/GenBank/DDBJ databases">
        <authorList>
            <person name="Amadeo P."/>
            <person name="Zhao Q."/>
            <person name="Wortman J."/>
            <person name="Fraser-Liggett C."/>
            <person name="Carlton J."/>
        </authorList>
    </citation>
    <scope>NUCLEOTIDE SEQUENCE</scope>
    <source>
        <strain evidence="1">G3</strain>
    </source>
</reference>
<keyword evidence="2" id="KW-1185">Reference proteome</keyword>
<evidence type="ECO:0000313" key="2">
    <source>
        <dbReference type="Proteomes" id="UP000001542"/>
    </source>
</evidence>
<protein>
    <submittedName>
        <fullName evidence="1">Uncharacterized protein</fullName>
    </submittedName>
</protein>
<accession>A2DVF4</accession>
<dbReference type="AlphaFoldDB" id="A2DVF4"/>
<dbReference type="VEuPathDB" id="TrichDB:TVAG_209120"/>
<organism evidence="1 2">
    <name type="scientific">Trichomonas vaginalis (strain ATCC PRA-98 / G3)</name>
    <dbReference type="NCBI Taxonomy" id="412133"/>
    <lineage>
        <taxon>Eukaryota</taxon>
        <taxon>Metamonada</taxon>
        <taxon>Parabasalia</taxon>
        <taxon>Trichomonadida</taxon>
        <taxon>Trichomonadidae</taxon>
        <taxon>Trichomonas</taxon>
    </lineage>
</organism>
<reference evidence="1" key="2">
    <citation type="journal article" date="2007" name="Science">
        <title>Draft genome sequence of the sexually transmitted pathogen Trichomonas vaginalis.</title>
        <authorList>
            <person name="Carlton J.M."/>
            <person name="Hirt R.P."/>
            <person name="Silva J.C."/>
            <person name="Delcher A.L."/>
            <person name="Schatz M."/>
            <person name="Zhao Q."/>
            <person name="Wortman J.R."/>
            <person name="Bidwell S.L."/>
            <person name="Alsmark U.C.M."/>
            <person name="Besteiro S."/>
            <person name="Sicheritz-Ponten T."/>
            <person name="Noel C.J."/>
            <person name="Dacks J.B."/>
            <person name="Foster P.G."/>
            <person name="Simillion C."/>
            <person name="Van de Peer Y."/>
            <person name="Miranda-Saavedra D."/>
            <person name="Barton G.J."/>
            <person name="Westrop G.D."/>
            <person name="Mueller S."/>
            <person name="Dessi D."/>
            <person name="Fiori P.L."/>
            <person name="Ren Q."/>
            <person name="Paulsen I."/>
            <person name="Zhang H."/>
            <person name="Bastida-Corcuera F.D."/>
            <person name="Simoes-Barbosa A."/>
            <person name="Brown M.T."/>
            <person name="Hayes R.D."/>
            <person name="Mukherjee M."/>
            <person name="Okumura C.Y."/>
            <person name="Schneider R."/>
            <person name="Smith A.J."/>
            <person name="Vanacova S."/>
            <person name="Villalvazo M."/>
            <person name="Haas B.J."/>
            <person name="Pertea M."/>
            <person name="Feldblyum T.V."/>
            <person name="Utterback T.R."/>
            <person name="Shu C.L."/>
            <person name="Osoegawa K."/>
            <person name="de Jong P.J."/>
            <person name="Hrdy I."/>
            <person name="Horvathova L."/>
            <person name="Zubacova Z."/>
            <person name="Dolezal P."/>
            <person name="Malik S.B."/>
            <person name="Logsdon J.M. Jr."/>
            <person name="Henze K."/>
            <person name="Gupta A."/>
            <person name="Wang C.C."/>
            <person name="Dunne R.L."/>
            <person name="Upcroft J.A."/>
            <person name="Upcroft P."/>
            <person name="White O."/>
            <person name="Salzberg S.L."/>
            <person name="Tang P."/>
            <person name="Chiu C.-H."/>
            <person name="Lee Y.-S."/>
            <person name="Embley T.M."/>
            <person name="Coombs G.H."/>
            <person name="Mottram J.C."/>
            <person name="Tachezy J."/>
            <person name="Fraser-Liggett C.M."/>
            <person name="Johnson P.J."/>
        </authorList>
    </citation>
    <scope>NUCLEOTIDE SEQUENCE [LARGE SCALE GENOMIC DNA]</scope>
    <source>
        <strain evidence="1">G3</strain>
    </source>
</reference>
<evidence type="ECO:0000313" key="1">
    <source>
        <dbReference type="EMBL" id="EAY15633.1"/>
    </source>
</evidence>
<dbReference type="RefSeq" id="XP_001327856.1">
    <property type="nucleotide sequence ID" value="XM_001327821.1"/>
</dbReference>